<dbReference type="PANTHER" id="PTHR15288:SF0">
    <property type="entry name" value="UDENN DOMAIN-CONTAINING PROTEIN"/>
    <property type="match status" value="1"/>
</dbReference>
<evidence type="ECO:0000256" key="1">
    <source>
        <dbReference type="SAM" id="MobiDB-lite"/>
    </source>
</evidence>
<evidence type="ECO:0000313" key="3">
    <source>
        <dbReference type="EMBL" id="WIA15319.1"/>
    </source>
</evidence>
<feature type="region of interest" description="Disordered" evidence="1">
    <location>
        <begin position="103"/>
        <end position="126"/>
    </location>
</feature>
<accession>A0ABY8U2H9</accession>
<reference evidence="3 4" key="1">
    <citation type="submission" date="2023-05" db="EMBL/GenBank/DDBJ databases">
        <title>A 100% complete, gapless, phased diploid assembly of the Scenedesmus obliquus UTEX 3031 genome.</title>
        <authorList>
            <person name="Biondi T.C."/>
            <person name="Hanschen E.R."/>
            <person name="Kwon T."/>
            <person name="Eng W."/>
            <person name="Kruse C.P.S."/>
            <person name="Koehler S.I."/>
            <person name="Kunde Y."/>
            <person name="Gleasner C.D."/>
            <person name="You Mak K.T."/>
            <person name="Polle J."/>
            <person name="Hovde B.T."/>
            <person name="Starkenburg S.R."/>
        </authorList>
    </citation>
    <scope>NUCLEOTIDE SEQUENCE [LARGE SCALE GENOMIC DNA]</scope>
    <source>
        <strain evidence="3 4">DOE0152z</strain>
    </source>
</reference>
<gene>
    <name evidence="3" type="ORF">OEZ85_001985</name>
</gene>
<dbReference type="Pfam" id="PF02141">
    <property type="entry name" value="DENN"/>
    <property type="match status" value="1"/>
</dbReference>
<dbReference type="EMBL" id="CP126213">
    <property type="protein sequence ID" value="WIA15319.1"/>
    <property type="molecule type" value="Genomic_DNA"/>
</dbReference>
<dbReference type="InterPro" id="IPR005113">
    <property type="entry name" value="uDENN_dom"/>
</dbReference>
<protein>
    <recommendedName>
        <fullName evidence="2">UDENN domain-containing protein</fullName>
    </recommendedName>
</protein>
<dbReference type="Proteomes" id="UP001244341">
    <property type="component" value="Chromosome 6b"/>
</dbReference>
<dbReference type="InterPro" id="IPR001194">
    <property type="entry name" value="cDENN_dom"/>
</dbReference>
<sequence>MSVPPDADNPFARVPSAIAPPSFSRRWSKWASGLFKRDKPLGSEPWFNPEAVTEQKREWLEQQREVQETAATWPEHIFENFFVLGLPPDIELTQVAEQLCERERKQRPHHAEADDDSELGGKEQLQPPQPSFAPQVLFRYPPGSAAAISDAEVASLAFPSGVSPEKLRRSASLSSLDEVIMGRDSDQQQQCFVFMIKVADNFPLYGCCWYVREMLHRPPYLARGRFRSCRAPFRQCMIAAPRCYCLLSRYPFFELHFRVLKIVLDLERLERLLEYDSEKSALPAPSFGVPLLPLTAHTSRRSSTEAPVQGPPAAAAPAAANGVHGAAHVGGLGPQGVTACRPAAAAAAAAAGSAAQQWQPEKQQRQQQQASTPGPSAAAGAGADAAGDGSLSRSADSAGLLPDDLRPLRSFRGSSSGGAANDSSGSGSGGGVRSHLRTTSASSFHSALDVLEQAEEADDGAAAGDSEAAASACPVQLLQPEEQQQQQQQQQQPGQQAGSAFAASSKDLFADVTTRGSGDLSADLCRTITHLVQADSTSLLAAYRSSPVPLPGEMYRLTLGDLYRLEFERSLPSQQYAPPGRSKLQQDVLRMADMECAQQLQLWTVAALCRSLSLDNIITLLNAAVLEKQMVVFCPHIGTLAAVVLALVPLLRPFAWQSLMLPVTPDSMLGFLEAPVPFVLGVQYKTAAVASRCHELLRVNVYKNAIKNASFPSLPNSRQLMQVLAPHHAALCEAAPLAVERPVHVITPDEEAAASQFLAVAHDYMSKLCGDLRLHTIVNVGMSKRTGVFMRDALIESRPAKDRPFLRAFTETQMFNVYADGVISDYCEA</sequence>
<name>A0ABY8U2H9_TETOB</name>
<evidence type="ECO:0000313" key="4">
    <source>
        <dbReference type="Proteomes" id="UP001244341"/>
    </source>
</evidence>
<feature type="region of interest" description="Disordered" evidence="1">
    <location>
        <begin position="479"/>
        <end position="502"/>
    </location>
</feature>
<dbReference type="InterPro" id="IPR037516">
    <property type="entry name" value="Tripartite_DENN"/>
</dbReference>
<dbReference type="InterPro" id="IPR043153">
    <property type="entry name" value="DENN_C"/>
</dbReference>
<feature type="region of interest" description="Disordered" evidence="1">
    <location>
        <begin position="351"/>
        <end position="437"/>
    </location>
</feature>
<dbReference type="Gene3D" id="3.40.50.11500">
    <property type="match status" value="1"/>
</dbReference>
<proteinExistence type="predicted"/>
<dbReference type="SMART" id="SM00799">
    <property type="entry name" value="DENN"/>
    <property type="match status" value="1"/>
</dbReference>
<feature type="compositionally biased region" description="Low complexity" evidence="1">
    <location>
        <begin position="413"/>
        <end position="425"/>
    </location>
</feature>
<feature type="compositionally biased region" description="Low complexity" evidence="1">
    <location>
        <begin position="376"/>
        <end position="401"/>
    </location>
</feature>
<dbReference type="Pfam" id="PF03456">
    <property type="entry name" value="uDENN"/>
    <property type="match status" value="1"/>
</dbReference>
<feature type="compositionally biased region" description="Low complexity" evidence="1">
    <location>
        <begin position="351"/>
        <end position="369"/>
    </location>
</feature>
<dbReference type="PANTHER" id="PTHR15288">
    <property type="entry name" value="DENN DOMAIN-CONTAINING PROTEIN 2"/>
    <property type="match status" value="1"/>
</dbReference>
<dbReference type="SMART" id="SM00800">
    <property type="entry name" value="uDENN"/>
    <property type="match status" value="1"/>
</dbReference>
<feature type="compositionally biased region" description="Low complexity" evidence="1">
    <location>
        <begin position="479"/>
        <end position="496"/>
    </location>
</feature>
<dbReference type="PROSITE" id="PS50211">
    <property type="entry name" value="DENN"/>
    <property type="match status" value="1"/>
</dbReference>
<dbReference type="InterPro" id="IPR051942">
    <property type="entry name" value="DENN_domain_containing_2"/>
</dbReference>
<organism evidence="3 4">
    <name type="scientific">Tetradesmus obliquus</name>
    <name type="common">Green alga</name>
    <name type="synonym">Acutodesmus obliquus</name>
    <dbReference type="NCBI Taxonomy" id="3088"/>
    <lineage>
        <taxon>Eukaryota</taxon>
        <taxon>Viridiplantae</taxon>
        <taxon>Chlorophyta</taxon>
        <taxon>core chlorophytes</taxon>
        <taxon>Chlorophyceae</taxon>
        <taxon>CS clade</taxon>
        <taxon>Sphaeropleales</taxon>
        <taxon>Scenedesmaceae</taxon>
        <taxon>Tetradesmus</taxon>
    </lineage>
</organism>
<feature type="compositionally biased region" description="Basic and acidic residues" evidence="1">
    <location>
        <begin position="103"/>
        <end position="112"/>
    </location>
</feature>
<evidence type="ECO:0000259" key="2">
    <source>
        <dbReference type="PROSITE" id="PS50211"/>
    </source>
</evidence>
<feature type="region of interest" description="Disordered" evidence="1">
    <location>
        <begin position="298"/>
        <end position="319"/>
    </location>
</feature>
<dbReference type="Gene3D" id="3.30.450.200">
    <property type="match status" value="1"/>
</dbReference>
<feature type="domain" description="UDENN" evidence="2">
    <location>
        <begin position="437"/>
        <end position="829"/>
    </location>
</feature>
<keyword evidence="4" id="KW-1185">Reference proteome</keyword>
<feature type="compositionally biased region" description="Low complexity" evidence="1">
    <location>
        <begin position="306"/>
        <end position="319"/>
    </location>
</feature>